<dbReference type="InterPro" id="IPR014158">
    <property type="entry name" value="T4SS_VirB5"/>
</dbReference>
<name>A0A6L5WLN6_9BACT</name>
<evidence type="ECO:0000256" key="2">
    <source>
        <dbReference type="SAM" id="SignalP"/>
    </source>
</evidence>
<dbReference type="SUPFAM" id="SSF101082">
    <property type="entry name" value="Typo IV secretion system protein TraC"/>
    <property type="match status" value="1"/>
</dbReference>
<keyword evidence="1" id="KW-0175">Coiled coil</keyword>
<feature type="chain" id="PRO_5026996817" evidence="2">
    <location>
        <begin position="29"/>
        <end position="263"/>
    </location>
</feature>
<proteinExistence type="predicted"/>
<dbReference type="AlphaFoldDB" id="A0A6L5WLN6"/>
<reference evidence="3 4" key="2">
    <citation type="submission" date="2020-03" db="EMBL/GenBank/DDBJ databases">
        <title>Campylobacter portucalensis sp. nov., a new species of Campylobacter isolated from the reproductive tract of bulls.</title>
        <authorList>
            <person name="Silva M.F."/>
            <person name="Pereira G."/>
            <person name="Carneiro C."/>
            <person name="Hemphill A."/>
            <person name="Mateus L."/>
            <person name="Lopes-Da-Costa L."/>
            <person name="Silva E."/>
        </authorList>
    </citation>
    <scope>NUCLEOTIDE SEQUENCE [LARGE SCALE GENOMIC DNA]</scope>
    <source>
        <strain evidence="3 4">FMV-PI01</strain>
    </source>
</reference>
<reference evidence="3 4" key="1">
    <citation type="submission" date="2019-09" db="EMBL/GenBank/DDBJ databases">
        <authorList>
            <person name="Silva M."/>
            <person name="Pereira G."/>
            <person name="Lopes-Da-Costa L."/>
            <person name="Silva E."/>
        </authorList>
    </citation>
    <scope>NUCLEOTIDE SEQUENCE [LARGE SCALE GENOMIC DNA]</scope>
    <source>
        <strain evidence="3 4">FMV-PI01</strain>
    </source>
</reference>
<feature type="signal peptide" evidence="2">
    <location>
        <begin position="1"/>
        <end position="28"/>
    </location>
</feature>
<accession>A0A6L5WLN6</accession>
<evidence type="ECO:0000256" key="1">
    <source>
        <dbReference type="SAM" id="Coils"/>
    </source>
</evidence>
<dbReference type="Proteomes" id="UP000476338">
    <property type="component" value="Unassembled WGS sequence"/>
</dbReference>
<keyword evidence="4" id="KW-1185">Reference proteome</keyword>
<sequence length="263" mass="30531">MQNNLVYKTKKTLVMAASVALLSSNLVASGIPVIDGAALAQNQMTFTMEWTQTLKDWAEKVKVWGEEATHRVSEVKKWADERVQWANDLYTKTGIRDIVNFTKEMNELYNEAYNTGHTIYTQATGFSLDNFDERAWDLFVKFGGKDQCSSINDVSHRNICKKNTTSAFKELQVVDRQFDRLKREIDDLDKLGKEISRNKGKQEDLKGSLDTANQIALLRARQENNWRAYQRDMDQLENEKKRLQEAEFQAKKERQFKAFEILQ</sequence>
<dbReference type="RefSeq" id="WP_154571178.1">
    <property type="nucleotide sequence ID" value="NZ_VWSJ01000027.1"/>
</dbReference>
<feature type="coiled-coil region" evidence="1">
    <location>
        <begin position="171"/>
        <end position="256"/>
    </location>
</feature>
<dbReference type="InterPro" id="IPR023220">
    <property type="entry name" value="T4SS_VirB5-domain"/>
</dbReference>
<protein>
    <submittedName>
        <fullName evidence="3">Uncharacterized protein</fullName>
    </submittedName>
</protein>
<dbReference type="Pfam" id="PF07996">
    <property type="entry name" value="T4SS"/>
    <property type="match status" value="1"/>
</dbReference>
<dbReference type="EMBL" id="VWSJ01000027">
    <property type="protein sequence ID" value="MSN96925.1"/>
    <property type="molecule type" value="Genomic_DNA"/>
</dbReference>
<evidence type="ECO:0000313" key="3">
    <source>
        <dbReference type="EMBL" id="MSN96925.1"/>
    </source>
</evidence>
<organism evidence="3 4">
    <name type="scientific">Campylobacter portucalensis</name>
    <dbReference type="NCBI Taxonomy" id="2608384"/>
    <lineage>
        <taxon>Bacteria</taxon>
        <taxon>Pseudomonadati</taxon>
        <taxon>Campylobacterota</taxon>
        <taxon>Epsilonproteobacteria</taxon>
        <taxon>Campylobacterales</taxon>
        <taxon>Campylobacteraceae</taxon>
        <taxon>Campylobacter</taxon>
    </lineage>
</organism>
<gene>
    <name evidence="3" type="ORF">F1B92_07080</name>
</gene>
<dbReference type="Gene3D" id="1.20.58.430">
    <property type="entry name" value="Type IV secretion system, VirB5-domain"/>
    <property type="match status" value="1"/>
</dbReference>
<evidence type="ECO:0000313" key="4">
    <source>
        <dbReference type="Proteomes" id="UP000476338"/>
    </source>
</evidence>
<keyword evidence="2" id="KW-0732">Signal</keyword>
<comment type="caution">
    <text evidence="3">The sequence shown here is derived from an EMBL/GenBank/DDBJ whole genome shotgun (WGS) entry which is preliminary data.</text>
</comment>